<evidence type="ECO:0000259" key="7">
    <source>
        <dbReference type="PROSITE" id="PS51194"/>
    </source>
</evidence>
<dbReference type="GO" id="GO:0005634">
    <property type="term" value="C:nucleus"/>
    <property type="evidence" value="ECO:0007669"/>
    <property type="project" value="UniProtKB-SubCell"/>
</dbReference>
<comment type="caution">
    <text evidence="8">The sequence shown here is derived from an EMBL/GenBank/DDBJ whole genome shotgun (WGS) entry which is preliminary data.</text>
</comment>
<feature type="domain" description="Helicase C-terminal" evidence="7">
    <location>
        <begin position="40"/>
        <end position="187"/>
    </location>
</feature>
<dbReference type="Pfam" id="PF00271">
    <property type="entry name" value="Helicase_C"/>
    <property type="match status" value="1"/>
</dbReference>
<dbReference type="EMBL" id="QUTI01021603">
    <property type="protein sequence ID" value="RLO08480.1"/>
    <property type="molecule type" value="Genomic_DNA"/>
</dbReference>
<dbReference type="SUPFAM" id="SSF52949">
    <property type="entry name" value="Macro domain-like"/>
    <property type="match status" value="1"/>
</dbReference>
<organism evidence="8 9">
    <name type="scientific">Aphanomyces astaci</name>
    <name type="common">Crayfish plague agent</name>
    <dbReference type="NCBI Taxonomy" id="112090"/>
    <lineage>
        <taxon>Eukaryota</taxon>
        <taxon>Sar</taxon>
        <taxon>Stramenopiles</taxon>
        <taxon>Oomycota</taxon>
        <taxon>Saprolegniomycetes</taxon>
        <taxon>Saprolegniales</taxon>
        <taxon>Verrucalvaceae</taxon>
        <taxon>Aphanomyces</taxon>
    </lineage>
</organism>
<dbReference type="Gene3D" id="3.40.50.300">
    <property type="entry name" value="P-loop containing nucleotide triphosphate hydrolases"/>
    <property type="match status" value="1"/>
</dbReference>
<name>A0A9X8E3X1_APHAT</name>
<dbReference type="GO" id="GO:0006338">
    <property type="term" value="P:chromatin remodeling"/>
    <property type="evidence" value="ECO:0007669"/>
    <property type="project" value="InterPro"/>
</dbReference>
<dbReference type="SMART" id="SM00490">
    <property type="entry name" value="HELICc"/>
    <property type="match status" value="1"/>
</dbReference>
<dbReference type="CDD" id="cd18793">
    <property type="entry name" value="SF2_C_SNF"/>
    <property type="match status" value="1"/>
</dbReference>
<dbReference type="SUPFAM" id="SSF52540">
    <property type="entry name" value="P-loop containing nucleoside triphosphate hydrolases"/>
    <property type="match status" value="1"/>
</dbReference>
<reference evidence="8 9" key="1">
    <citation type="journal article" date="2018" name="J. Invertebr. Pathol.">
        <title>New genotyping method for the causative agent of crayfish plague (Aphanomyces astaci) based on whole genome data.</title>
        <authorList>
            <person name="Minardi D."/>
            <person name="Studholme D.J."/>
            <person name="van der Giezen M."/>
            <person name="Pretto T."/>
            <person name="Oidtmann B."/>
        </authorList>
    </citation>
    <scope>NUCLEOTIDE SEQUENCE [LARGE SCALE GENOMIC DNA]</scope>
    <source>
        <strain evidence="8 9">KB13</strain>
    </source>
</reference>
<evidence type="ECO:0000256" key="3">
    <source>
        <dbReference type="ARBA" id="ARBA00022741"/>
    </source>
</evidence>
<evidence type="ECO:0000256" key="5">
    <source>
        <dbReference type="ARBA" id="ARBA00022840"/>
    </source>
</evidence>
<sequence length="512" mass="57364">MNILAQLRKACNHPYLFPNAEPEPFQEGAHLYMNSGKLFVLHTLLHELKATNHVVLLFSTSTAFLDIIQDYCTWQKLSYERLDGSVRGEERWQTIDRFRREDDTFLFLLSTRAGGVGLNLQRADTVIFCDVDYNPQMELQALARAYRMGASGLDDDNKSDLFTQDMLHYGLQHLMAQTDDDELTPLTADHVAALLNRQSSPPPATKQAPLVEVKDETTNMYVFEGHDYSVATATADVACLKKLQLQAATSSRRPRTKLATYDYDDDDDDKDETEQPVNLDTIEALKRQKLARKLALWAKNHYTSYAIDTINTEIPRSDDVQDIEQGHGITYKAGNAAAVTSSGGRPAIIVHCVDTSGAWTSRGLFGALSRRSLSVEEAYGCMRPNQDLKLGQAHCIPIDSNTFVCLLVVQSYLHQRQKRTHKTLSLRLNALQVALKAVAAHARRLDATIHMPRLGAGTPGFNWYAVERLIRKHLTDGATTFNEYDDEHSAGTCRHIADMGIDVTMLSLAHRV</sequence>
<dbReference type="InterPro" id="IPR043472">
    <property type="entry name" value="Macro_dom-like"/>
</dbReference>
<dbReference type="GO" id="GO:0003678">
    <property type="term" value="F:DNA helicase activity"/>
    <property type="evidence" value="ECO:0007669"/>
    <property type="project" value="InterPro"/>
</dbReference>
<dbReference type="PROSITE" id="PS51194">
    <property type="entry name" value="HELICASE_CTER"/>
    <property type="match status" value="1"/>
</dbReference>
<keyword evidence="6" id="KW-0539">Nucleus</keyword>
<keyword evidence="4" id="KW-0378">Hydrolase</keyword>
<dbReference type="InterPro" id="IPR049730">
    <property type="entry name" value="SNF2/RAD54-like_C"/>
</dbReference>
<keyword evidence="5" id="KW-0067">ATP-binding</keyword>
<comment type="subcellular location">
    <subcellularLocation>
        <location evidence="1">Nucleus</location>
    </subcellularLocation>
</comment>
<dbReference type="PANTHER" id="PTHR47157">
    <property type="entry name" value="CHROMODOMAIN-HELICASE-DNA-BINDING PROTEIN 1-LIKE"/>
    <property type="match status" value="1"/>
</dbReference>
<dbReference type="GO" id="GO:0006281">
    <property type="term" value="P:DNA repair"/>
    <property type="evidence" value="ECO:0007669"/>
    <property type="project" value="InterPro"/>
</dbReference>
<dbReference type="PANTHER" id="PTHR47157:SF1">
    <property type="entry name" value="CHROMODOMAIN-HELICASE-DNA-BINDING PROTEIN 1-LIKE"/>
    <property type="match status" value="1"/>
</dbReference>
<keyword evidence="3" id="KW-0547">Nucleotide-binding</keyword>
<dbReference type="AlphaFoldDB" id="A0A9X8E3X1"/>
<protein>
    <recommendedName>
        <fullName evidence="7">Helicase C-terminal domain-containing protein</fullName>
    </recommendedName>
</protein>
<proteinExistence type="inferred from homology"/>
<evidence type="ECO:0000256" key="2">
    <source>
        <dbReference type="ARBA" id="ARBA00007025"/>
    </source>
</evidence>
<evidence type="ECO:0000313" key="8">
    <source>
        <dbReference type="EMBL" id="RLO08480.1"/>
    </source>
</evidence>
<dbReference type="Proteomes" id="UP000275652">
    <property type="component" value="Unassembled WGS sequence"/>
</dbReference>
<evidence type="ECO:0000313" key="9">
    <source>
        <dbReference type="Proteomes" id="UP000275652"/>
    </source>
</evidence>
<dbReference type="InterPro" id="IPR031053">
    <property type="entry name" value="ALC1"/>
</dbReference>
<evidence type="ECO:0000256" key="4">
    <source>
        <dbReference type="ARBA" id="ARBA00022801"/>
    </source>
</evidence>
<accession>A0A9X8E3X1</accession>
<dbReference type="InterPro" id="IPR027417">
    <property type="entry name" value="P-loop_NTPase"/>
</dbReference>
<dbReference type="InterPro" id="IPR001650">
    <property type="entry name" value="Helicase_C-like"/>
</dbReference>
<evidence type="ECO:0000256" key="1">
    <source>
        <dbReference type="ARBA" id="ARBA00004123"/>
    </source>
</evidence>
<evidence type="ECO:0000256" key="6">
    <source>
        <dbReference type="ARBA" id="ARBA00023242"/>
    </source>
</evidence>
<comment type="similarity">
    <text evidence="2">Belongs to the SNF2/RAD54 helicase family.</text>
</comment>
<dbReference type="GO" id="GO:0005524">
    <property type="term" value="F:ATP binding"/>
    <property type="evidence" value="ECO:0007669"/>
    <property type="project" value="UniProtKB-KW"/>
</dbReference>
<gene>
    <name evidence="8" type="ORF">DYB28_004118</name>
</gene>
<dbReference type="GO" id="GO:0016787">
    <property type="term" value="F:hydrolase activity"/>
    <property type="evidence" value="ECO:0007669"/>
    <property type="project" value="UniProtKB-KW"/>
</dbReference>
<dbReference type="Gene3D" id="3.40.220.10">
    <property type="entry name" value="Leucine Aminopeptidase, subunit E, domain 1"/>
    <property type="match status" value="1"/>
</dbReference>